<feature type="region of interest" description="Disordered" evidence="1">
    <location>
        <begin position="186"/>
        <end position="209"/>
    </location>
</feature>
<gene>
    <name evidence="2" type="ORF">P171DRAFT_479201</name>
</gene>
<evidence type="ECO:0000256" key="1">
    <source>
        <dbReference type="SAM" id="MobiDB-lite"/>
    </source>
</evidence>
<sequence length="209" mass="23720">MSSIAELREQLSASQAENAALLAENVTQDVRIKNLSAEIAELKVDWDNLCAAHSERNEEIANADIEKASALHDLQYNHETEMKRVKGHYQRRYAKLKDNFKKLHDVLIDTRLLNIVTMEKLRKAHQIELADKDMALADRETALADKEEALTDKEMALASKEMALSVKESEKMKLDIRAIQSQLAAMKMKGDKDSNDGALKRKRSCKDKE</sequence>
<reference evidence="2" key="1">
    <citation type="journal article" date="2020" name="Stud. Mycol.">
        <title>101 Dothideomycetes genomes: a test case for predicting lifestyles and emergence of pathogens.</title>
        <authorList>
            <person name="Haridas S."/>
            <person name="Albert R."/>
            <person name="Binder M."/>
            <person name="Bloem J."/>
            <person name="Labutti K."/>
            <person name="Salamov A."/>
            <person name="Andreopoulos B."/>
            <person name="Baker S."/>
            <person name="Barry K."/>
            <person name="Bills G."/>
            <person name="Bluhm B."/>
            <person name="Cannon C."/>
            <person name="Castanera R."/>
            <person name="Culley D."/>
            <person name="Daum C."/>
            <person name="Ezra D."/>
            <person name="Gonzalez J."/>
            <person name="Henrissat B."/>
            <person name="Kuo A."/>
            <person name="Liang C."/>
            <person name="Lipzen A."/>
            <person name="Lutzoni F."/>
            <person name="Magnuson J."/>
            <person name="Mondo S."/>
            <person name="Nolan M."/>
            <person name="Ohm R."/>
            <person name="Pangilinan J."/>
            <person name="Park H.-J."/>
            <person name="Ramirez L."/>
            <person name="Alfaro M."/>
            <person name="Sun H."/>
            <person name="Tritt A."/>
            <person name="Yoshinaga Y."/>
            <person name="Zwiers L.-H."/>
            <person name="Turgeon B."/>
            <person name="Goodwin S."/>
            <person name="Spatafora J."/>
            <person name="Crous P."/>
            <person name="Grigoriev I."/>
        </authorList>
    </citation>
    <scope>NUCLEOTIDE SEQUENCE</scope>
    <source>
        <strain evidence="2">CBS 690.94</strain>
    </source>
</reference>
<dbReference type="AlphaFoldDB" id="A0A9P4PVK7"/>
<protein>
    <submittedName>
        <fullName evidence="2">Uncharacterized protein</fullName>
    </submittedName>
</protein>
<feature type="compositionally biased region" description="Basic residues" evidence="1">
    <location>
        <begin position="200"/>
        <end position="209"/>
    </location>
</feature>
<proteinExistence type="predicted"/>
<evidence type="ECO:0000313" key="2">
    <source>
        <dbReference type="EMBL" id="KAF2452200.1"/>
    </source>
</evidence>
<evidence type="ECO:0000313" key="3">
    <source>
        <dbReference type="Proteomes" id="UP000799764"/>
    </source>
</evidence>
<keyword evidence="3" id="KW-1185">Reference proteome</keyword>
<feature type="compositionally biased region" description="Basic and acidic residues" evidence="1">
    <location>
        <begin position="188"/>
        <end position="199"/>
    </location>
</feature>
<dbReference type="Proteomes" id="UP000799764">
    <property type="component" value="Unassembled WGS sequence"/>
</dbReference>
<comment type="caution">
    <text evidence="2">The sequence shown here is derived from an EMBL/GenBank/DDBJ whole genome shotgun (WGS) entry which is preliminary data.</text>
</comment>
<name>A0A9P4PVK7_9PLEO</name>
<dbReference type="EMBL" id="MU001492">
    <property type="protein sequence ID" value="KAF2452200.1"/>
    <property type="molecule type" value="Genomic_DNA"/>
</dbReference>
<organism evidence="2 3">
    <name type="scientific">Karstenula rhodostoma CBS 690.94</name>
    <dbReference type="NCBI Taxonomy" id="1392251"/>
    <lineage>
        <taxon>Eukaryota</taxon>
        <taxon>Fungi</taxon>
        <taxon>Dikarya</taxon>
        <taxon>Ascomycota</taxon>
        <taxon>Pezizomycotina</taxon>
        <taxon>Dothideomycetes</taxon>
        <taxon>Pleosporomycetidae</taxon>
        <taxon>Pleosporales</taxon>
        <taxon>Massarineae</taxon>
        <taxon>Didymosphaeriaceae</taxon>
        <taxon>Karstenula</taxon>
    </lineage>
</organism>
<accession>A0A9P4PVK7</accession>